<keyword evidence="1" id="KW-0812">Transmembrane</keyword>
<evidence type="ECO:0008006" key="4">
    <source>
        <dbReference type="Google" id="ProtNLM"/>
    </source>
</evidence>
<accession>A0A286DHW5</accession>
<evidence type="ECO:0000313" key="3">
    <source>
        <dbReference type="Proteomes" id="UP000219072"/>
    </source>
</evidence>
<dbReference type="OrthoDB" id="4350374at2"/>
<organism evidence="2 3">
    <name type="scientific">Streptomyces zhaozhouensis</name>
    <dbReference type="NCBI Taxonomy" id="1300267"/>
    <lineage>
        <taxon>Bacteria</taxon>
        <taxon>Bacillati</taxon>
        <taxon>Actinomycetota</taxon>
        <taxon>Actinomycetes</taxon>
        <taxon>Kitasatosporales</taxon>
        <taxon>Streptomycetaceae</taxon>
        <taxon>Streptomyces</taxon>
    </lineage>
</organism>
<evidence type="ECO:0000256" key="1">
    <source>
        <dbReference type="SAM" id="Phobius"/>
    </source>
</evidence>
<evidence type="ECO:0000313" key="2">
    <source>
        <dbReference type="EMBL" id="SOD58206.1"/>
    </source>
</evidence>
<name>A0A286DHW5_9ACTN</name>
<dbReference type="NCBIfam" id="NF033218">
    <property type="entry name" value="anchor_AmaP"/>
    <property type="match status" value="1"/>
</dbReference>
<dbReference type="EMBL" id="OCNE01000001">
    <property type="protein sequence ID" value="SOD58206.1"/>
    <property type="molecule type" value="Genomic_DNA"/>
</dbReference>
<feature type="transmembrane region" description="Helical" evidence="1">
    <location>
        <begin position="66"/>
        <end position="87"/>
    </location>
</feature>
<keyword evidence="1" id="KW-0472">Membrane</keyword>
<keyword evidence="1" id="KW-1133">Transmembrane helix</keyword>
<gene>
    <name evidence="2" type="ORF">SAMN06297387_10134</name>
</gene>
<sequence length="198" mass="22078">MLRIVNRVLLALTGVALFLLGLSVLVGTLDLPERWGFTTPSWWTWDTPDDVLLSEGDRLRHREDSWWWPVVIGSLSLLVLLSLWWLLAQLRRRRLSEVLVDSGDGVGALLRGRAMEDVVAAETEALPGVDRARVTLVGRREQPRARVALVLAPQARPDEVVRRLRAESIEHAKVSAGLDALPAEARLRAAKHGPERVS</sequence>
<proteinExistence type="predicted"/>
<reference evidence="2 3" key="1">
    <citation type="submission" date="2017-09" db="EMBL/GenBank/DDBJ databases">
        <authorList>
            <person name="Ehlers B."/>
            <person name="Leendertz F.H."/>
        </authorList>
    </citation>
    <scope>NUCLEOTIDE SEQUENCE [LARGE SCALE GENOMIC DNA]</scope>
    <source>
        <strain evidence="2 3">CGMCC 4.7095</strain>
    </source>
</reference>
<keyword evidence="3" id="KW-1185">Reference proteome</keyword>
<protein>
    <recommendedName>
        <fullName evidence="4">Alkaline shock response membrane anchor protein AmaP</fullName>
    </recommendedName>
</protein>
<dbReference type="Proteomes" id="UP000219072">
    <property type="component" value="Unassembled WGS sequence"/>
</dbReference>
<dbReference type="AlphaFoldDB" id="A0A286DHW5"/>
<dbReference type="RefSeq" id="WP_097228831.1">
    <property type="nucleotide sequence ID" value="NZ_OCNE01000001.1"/>
</dbReference>